<dbReference type="RefSeq" id="WP_378775289.1">
    <property type="nucleotide sequence ID" value="NZ_JBHTMX010000058.1"/>
</dbReference>
<accession>A0ABW3Z7C3</accession>
<protein>
    <submittedName>
        <fullName evidence="1">Uncharacterized protein</fullName>
    </submittedName>
</protein>
<evidence type="ECO:0000313" key="2">
    <source>
        <dbReference type="Proteomes" id="UP001597171"/>
    </source>
</evidence>
<gene>
    <name evidence="1" type="ORF">ACFQ4O_08600</name>
</gene>
<evidence type="ECO:0000313" key="1">
    <source>
        <dbReference type="EMBL" id="MFD1332056.1"/>
    </source>
</evidence>
<name>A0ABW3Z7C3_9HYPH</name>
<dbReference type="EMBL" id="JBHTMX010000058">
    <property type="protein sequence ID" value="MFD1332056.1"/>
    <property type="molecule type" value="Genomic_DNA"/>
</dbReference>
<proteinExistence type="predicted"/>
<keyword evidence="2" id="KW-1185">Reference proteome</keyword>
<reference evidence="2" key="1">
    <citation type="journal article" date="2019" name="Int. J. Syst. Evol. Microbiol.">
        <title>The Global Catalogue of Microorganisms (GCM) 10K type strain sequencing project: providing services to taxonomists for standard genome sequencing and annotation.</title>
        <authorList>
            <consortium name="The Broad Institute Genomics Platform"/>
            <consortium name="The Broad Institute Genome Sequencing Center for Infectious Disease"/>
            <person name="Wu L."/>
            <person name="Ma J."/>
        </authorList>
    </citation>
    <scope>NUCLEOTIDE SEQUENCE [LARGE SCALE GENOMIC DNA]</scope>
    <source>
        <strain evidence="2">CCUG 61696</strain>
    </source>
</reference>
<organism evidence="1 2">
    <name type="scientific">Methylopila musalis</name>
    <dbReference type="NCBI Taxonomy" id="1134781"/>
    <lineage>
        <taxon>Bacteria</taxon>
        <taxon>Pseudomonadati</taxon>
        <taxon>Pseudomonadota</taxon>
        <taxon>Alphaproteobacteria</taxon>
        <taxon>Hyphomicrobiales</taxon>
        <taxon>Methylopilaceae</taxon>
        <taxon>Methylopila</taxon>
    </lineage>
</organism>
<dbReference type="Proteomes" id="UP001597171">
    <property type="component" value="Unassembled WGS sequence"/>
</dbReference>
<sequence>MPYNVVCVLDEKASIAFAATAADALALVDRRTKAGAEGIDVISTEGARLPLDWLRRIAEGEAPDAFVTVRA</sequence>
<comment type="caution">
    <text evidence="1">The sequence shown here is derived from an EMBL/GenBank/DDBJ whole genome shotgun (WGS) entry which is preliminary data.</text>
</comment>